<organism evidence="1 2">
    <name type="scientific">Tenuibacillus multivorans</name>
    <dbReference type="NCBI Taxonomy" id="237069"/>
    <lineage>
        <taxon>Bacteria</taxon>
        <taxon>Bacillati</taxon>
        <taxon>Bacillota</taxon>
        <taxon>Bacilli</taxon>
        <taxon>Bacillales</taxon>
        <taxon>Bacillaceae</taxon>
        <taxon>Tenuibacillus</taxon>
    </lineage>
</organism>
<protein>
    <submittedName>
        <fullName evidence="1">Uncharacterized protein</fullName>
    </submittedName>
</protein>
<proteinExistence type="predicted"/>
<name>A0A1H0FYP8_9BACI</name>
<dbReference type="RefSeq" id="WP_093857938.1">
    <property type="nucleotide sequence ID" value="NZ_BJVZ01000020.1"/>
</dbReference>
<dbReference type="EMBL" id="FNIG01000014">
    <property type="protein sequence ID" value="SDN99765.1"/>
    <property type="molecule type" value="Genomic_DNA"/>
</dbReference>
<accession>A0A1H0FYP8</accession>
<dbReference type="Proteomes" id="UP000199334">
    <property type="component" value="Unassembled WGS sequence"/>
</dbReference>
<evidence type="ECO:0000313" key="2">
    <source>
        <dbReference type="Proteomes" id="UP000199334"/>
    </source>
</evidence>
<reference evidence="1 2" key="1">
    <citation type="submission" date="2016-10" db="EMBL/GenBank/DDBJ databases">
        <authorList>
            <person name="de Groot N.N."/>
        </authorList>
    </citation>
    <scope>NUCLEOTIDE SEQUENCE [LARGE SCALE GENOMIC DNA]</scope>
    <source>
        <strain evidence="1 2">CGMCC 1.3442</strain>
    </source>
</reference>
<gene>
    <name evidence="1" type="ORF">SAMN05216498_0402</name>
</gene>
<evidence type="ECO:0000313" key="1">
    <source>
        <dbReference type="EMBL" id="SDN99765.1"/>
    </source>
</evidence>
<dbReference type="AlphaFoldDB" id="A0A1H0FYP8"/>
<sequence>MNQHLLVVKHDQIGYDVVLRLLHMVLQYKQVYIKRPTLLKNDLKFYRYGDDLLLVVFKDELISEITELERMLAESGLSSTRYVNIPEKDGIIKAIKQYLNDVVSPEQIAQKLQLLDVDQLN</sequence>
<keyword evidence="2" id="KW-1185">Reference proteome</keyword>